<evidence type="ECO:0000256" key="5">
    <source>
        <dbReference type="PROSITE-ProRule" id="PRU00221"/>
    </source>
</evidence>
<dbReference type="PANTHER" id="PTHR19932:SF10">
    <property type="entry name" value="WD REPEAT AND HMG-BOX DNA-BINDING PROTEIN 1"/>
    <property type="match status" value="1"/>
</dbReference>
<dbReference type="GO" id="GO:0042802">
    <property type="term" value="F:identical protein binding"/>
    <property type="evidence" value="ECO:0007669"/>
    <property type="project" value="EnsemblFungi"/>
</dbReference>
<evidence type="ECO:0000256" key="3">
    <source>
        <dbReference type="ARBA" id="ARBA00022737"/>
    </source>
</evidence>
<dbReference type="Pfam" id="PF12341">
    <property type="entry name" value="Mcl1_mid"/>
    <property type="match status" value="1"/>
</dbReference>
<dbReference type="SMART" id="SM00320">
    <property type="entry name" value="WD40"/>
    <property type="match status" value="4"/>
</dbReference>
<gene>
    <name evidence="10" type="ORF">PACTADRAFT_47500</name>
</gene>
<keyword evidence="2 5" id="KW-0853">WD repeat</keyword>
<dbReference type="GO" id="GO:0000727">
    <property type="term" value="P:double-strand break repair via break-induced replication"/>
    <property type="evidence" value="ECO:0007669"/>
    <property type="project" value="EnsemblFungi"/>
</dbReference>
<evidence type="ECO:0000259" key="8">
    <source>
        <dbReference type="Pfam" id="PF12894"/>
    </source>
</evidence>
<keyword evidence="11" id="KW-1185">Reference proteome</keyword>
<dbReference type="Pfam" id="PF20946">
    <property type="entry name" value="Ctf4_C"/>
    <property type="match status" value="1"/>
</dbReference>
<dbReference type="GO" id="GO:0043596">
    <property type="term" value="C:nuclear replication fork"/>
    <property type="evidence" value="ECO:0007669"/>
    <property type="project" value="EnsemblFungi"/>
</dbReference>
<dbReference type="InterPro" id="IPR022100">
    <property type="entry name" value="WDHD1/CFT4_beta-prop_2nd"/>
</dbReference>
<protein>
    <submittedName>
        <fullName evidence="10">Uncharacterized protein</fullName>
    </submittedName>
</protein>
<evidence type="ECO:0000313" key="11">
    <source>
        <dbReference type="Proteomes" id="UP000094236"/>
    </source>
</evidence>
<feature type="compositionally biased region" description="Polar residues" evidence="6">
    <location>
        <begin position="242"/>
        <end position="251"/>
    </location>
</feature>
<feature type="compositionally biased region" description="Low complexity" evidence="6">
    <location>
        <begin position="228"/>
        <end position="241"/>
    </location>
</feature>
<dbReference type="Gene3D" id="2.130.10.10">
    <property type="entry name" value="YVTN repeat-like/Quinoprotein amine dehydrogenase"/>
    <property type="match status" value="2"/>
</dbReference>
<dbReference type="Proteomes" id="UP000094236">
    <property type="component" value="Unassembled WGS sequence"/>
</dbReference>
<dbReference type="InterPro" id="IPR001680">
    <property type="entry name" value="WD40_rpt"/>
</dbReference>
<accession>A0A1E4U0U0</accession>
<dbReference type="STRING" id="669874.A0A1E4U0U0"/>
<dbReference type="GO" id="GO:0006270">
    <property type="term" value="P:DNA replication initiation"/>
    <property type="evidence" value="ECO:0007669"/>
    <property type="project" value="EnsemblFungi"/>
</dbReference>
<feature type="repeat" description="WD" evidence="5">
    <location>
        <begin position="287"/>
        <end position="329"/>
    </location>
</feature>
<dbReference type="GO" id="GO:0007064">
    <property type="term" value="P:mitotic sister chromatid cohesion"/>
    <property type="evidence" value="ECO:0007669"/>
    <property type="project" value="EnsemblFungi"/>
</dbReference>
<feature type="compositionally biased region" description="Low complexity" evidence="6">
    <location>
        <begin position="433"/>
        <end position="442"/>
    </location>
</feature>
<evidence type="ECO:0000256" key="1">
    <source>
        <dbReference type="ARBA" id="ARBA00004123"/>
    </source>
</evidence>
<feature type="domain" description="WDHD1/CFT4 second beta-propeller" evidence="7">
    <location>
        <begin position="532"/>
        <end position="836"/>
    </location>
</feature>
<evidence type="ECO:0000259" key="9">
    <source>
        <dbReference type="Pfam" id="PF20946"/>
    </source>
</evidence>
<evidence type="ECO:0000256" key="4">
    <source>
        <dbReference type="ARBA" id="ARBA00023242"/>
    </source>
</evidence>
<evidence type="ECO:0000256" key="6">
    <source>
        <dbReference type="SAM" id="MobiDB-lite"/>
    </source>
</evidence>
<feature type="compositionally biased region" description="Acidic residues" evidence="6">
    <location>
        <begin position="207"/>
        <end position="219"/>
    </location>
</feature>
<dbReference type="SUPFAM" id="SSF50978">
    <property type="entry name" value="WD40 repeat-like"/>
    <property type="match status" value="1"/>
</dbReference>
<dbReference type="EMBL" id="KV454011">
    <property type="protein sequence ID" value="ODV97616.1"/>
    <property type="molecule type" value="Genomic_DNA"/>
</dbReference>
<feature type="compositionally biased region" description="Acidic residues" evidence="6">
    <location>
        <begin position="445"/>
        <end position="455"/>
    </location>
</feature>
<evidence type="ECO:0000256" key="2">
    <source>
        <dbReference type="ARBA" id="ARBA00022574"/>
    </source>
</evidence>
<dbReference type="PROSITE" id="PS50082">
    <property type="entry name" value="WD_REPEATS_2"/>
    <property type="match status" value="1"/>
</dbReference>
<comment type="subcellular location">
    <subcellularLocation>
        <location evidence="1">Nucleus</location>
    </subcellularLocation>
</comment>
<dbReference type="OrthoDB" id="427368at2759"/>
<keyword evidence="4" id="KW-0539">Nucleus</keyword>
<dbReference type="InterPro" id="IPR048591">
    <property type="entry name" value="WDHD1/CFT4_hel"/>
</dbReference>
<feature type="region of interest" description="Disordered" evidence="6">
    <location>
        <begin position="396"/>
        <end position="455"/>
    </location>
</feature>
<name>A0A1E4U0U0_PACTA</name>
<sequence length="957" mass="107583">MMTVDVGQAQLVFSSGCKTIVKYSNKKNLLLVAGKDGLLKIFDLRHLDKEPTIIDINENLTSLSLDSKEDKIIITSKEGECTLYSLKKEDNYALISTLSRSILPLRTCSFNHNSSLAIIGGDDLELLIVDILSKEVNKISLPEQVNDLAYNNSNDLLSISLVNGNVLIYSLNSSKPELISTLKEVIAKKVFDDDEEDNDLDLDLDMDLGEEENNDDDNQDSSSSYRRTTTTTNNNKKNNNNGNSQLVSTNCQWHPTNTDLLVIPTKTREIKVFNRSDNFVTEEFSFTGKHESKIIDFKISPDDGKFIASLDQDNNLIIWDFYKKNYLKKFKVDSKDGKLTNLSWGKNLEKIGEFDITIGTFNGNIIKFEKITESLSNSANGNITGTGNSKLFLDEAADEDDDEDEEIEAAAIGKSYNGKSERNGNGGMANDSVNGNGNVNGVGREEEEEDDDDVDQDELLLRRAGDSNNFDKEDDFVIDDDNAGYTEKRRYDDDFDNRYRSSKRSYHGYSNGASGSAPHSAPPLLSTQYKLKPYSPGSTPWFTDRRYLTMNSVGYAWSVKQQSHSTITVSFFDRSLHKEYHFKDLFEYDLASMNENGILFAVSGVSNAGSKKKNNAGGNIAKIMFRPHDSVNDIWEKDIPMLNNREFITSIGLSNSIIVVCTSFGIVRTFSLFGVAMSIEKTLPVIACVSNDKYIFTITYNINSNSFSYNVQDLDGKFFQKDTTLPVVIPSSFANRNYHLLKGLFFSQDGDPCLVAQDNTLMVLSRWRDPLQSRWIPILDTEAGVKTIGVGNDLKTWPLGLFKDKYNCIVIRGNMNDIYPSFPLPLPTEIDIKLPISLTKTIDGESGDENNNDDPEEKFMRSRMMGELLNDTILHTDFDDQSEAEERLVGYGVLYDRSLLQMFAKTCGESNPMKALSLCQEMKEDNALVAAIKIAERMELMGLIDRINKIREQRMNF</sequence>
<dbReference type="AlphaFoldDB" id="A0A1E4U0U0"/>
<dbReference type="InterPro" id="IPR024977">
    <property type="entry name" value="Apc4-like_WD40_dom"/>
</dbReference>
<dbReference type="GO" id="GO:0000278">
    <property type="term" value="P:mitotic cell cycle"/>
    <property type="evidence" value="ECO:0007669"/>
    <property type="project" value="TreeGrafter"/>
</dbReference>
<feature type="compositionally biased region" description="Acidic residues" evidence="6">
    <location>
        <begin position="396"/>
        <end position="408"/>
    </location>
</feature>
<dbReference type="GO" id="GO:0034085">
    <property type="term" value="P:establishment of sister chromatid cohesion"/>
    <property type="evidence" value="ECO:0007669"/>
    <property type="project" value="EnsemblFungi"/>
</dbReference>
<dbReference type="InterPro" id="IPR036322">
    <property type="entry name" value="WD40_repeat_dom_sf"/>
</dbReference>
<feature type="domain" description="WDHD1/CFT4 helical bundle" evidence="9">
    <location>
        <begin position="855"/>
        <end position="955"/>
    </location>
</feature>
<dbReference type="GO" id="GO:0003682">
    <property type="term" value="F:chromatin binding"/>
    <property type="evidence" value="ECO:0007669"/>
    <property type="project" value="EnsemblFungi"/>
</dbReference>
<dbReference type="InterPro" id="IPR015943">
    <property type="entry name" value="WD40/YVTN_repeat-like_dom_sf"/>
</dbReference>
<dbReference type="Pfam" id="PF12894">
    <property type="entry name" value="ANAPC4_WD40"/>
    <property type="match status" value="1"/>
</dbReference>
<evidence type="ECO:0000313" key="10">
    <source>
        <dbReference type="EMBL" id="ODV97616.1"/>
    </source>
</evidence>
<keyword evidence="3" id="KW-0677">Repeat</keyword>
<dbReference type="PANTHER" id="PTHR19932">
    <property type="entry name" value="WD REPEAT AND HMG-BOX DNA BINDING PROTEIN"/>
    <property type="match status" value="1"/>
</dbReference>
<reference evidence="11" key="1">
    <citation type="submission" date="2016-05" db="EMBL/GenBank/DDBJ databases">
        <title>Comparative genomics of biotechnologically important yeasts.</title>
        <authorList>
            <consortium name="DOE Joint Genome Institute"/>
            <person name="Riley R."/>
            <person name="Haridas S."/>
            <person name="Wolfe K.H."/>
            <person name="Lopes M.R."/>
            <person name="Hittinger C.T."/>
            <person name="Goker M."/>
            <person name="Salamov A."/>
            <person name="Wisecaver J."/>
            <person name="Long T.M."/>
            <person name="Aerts A.L."/>
            <person name="Barry K."/>
            <person name="Choi C."/>
            <person name="Clum A."/>
            <person name="Coughlan A.Y."/>
            <person name="Deshpande S."/>
            <person name="Douglass A.P."/>
            <person name="Hanson S.J."/>
            <person name="Klenk H.-P."/>
            <person name="Labutti K."/>
            <person name="Lapidus A."/>
            <person name="Lindquist E."/>
            <person name="Lipzen A."/>
            <person name="Meier-Kolthoff J.P."/>
            <person name="Ohm R.A."/>
            <person name="Otillar R.P."/>
            <person name="Pangilinan J."/>
            <person name="Peng Y."/>
            <person name="Rokas A."/>
            <person name="Rosa C.A."/>
            <person name="Scheuner C."/>
            <person name="Sibirny A.A."/>
            <person name="Slot J.C."/>
            <person name="Stielow J.B."/>
            <person name="Sun H."/>
            <person name="Kurtzman C.P."/>
            <person name="Blackwell M."/>
            <person name="Grigoriev I.V."/>
            <person name="Jeffries T.W."/>
        </authorList>
    </citation>
    <scope>NUCLEOTIDE SEQUENCE [LARGE SCALE GENOMIC DNA]</scope>
    <source>
        <strain evidence="11">NRRL Y-2460</strain>
    </source>
</reference>
<feature type="domain" description="Anaphase-promoting complex subunit 4-like WD40" evidence="8">
    <location>
        <begin position="253"/>
        <end position="347"/>
    </location>
</feature>
<proteinExistence type="predicted"/>
<evidence type="ECO:0000259" key="7">
    <source>
        <dbReference type="Pfam" id="PF12341"/>
    </source>
</evidence>
<feature type="region of interest" description="Disordered" evidence="6">
    <location>
        <begin position="207"/>
        <end position="251"/>
    </location>
</feature>
<organism evidence="10 11">
    <name type="scientific">Pachysolen tannophilus NRRL Y-2460</name>
    <dbReference type="NCBI Taxonomy" id="669874"/>
    <lineage>
        <taxon>Eukaryota</taxon>
        <taxon>Fungi</taxon>
        <taxon>Dikarya</taxon>
        <taxon>Ascomycota</taxon>
        <taxon>Saccharomycotina</taxon>
        <taxon>Pichiomycetes</taxon>
        <taxon>Pachysolenaceae</taxon>
        <taxon>Pachysolen</taxon>
    </lineage>
</organism>